<accession>A0A6M3HYD2</accession>
<dbReference type="Proteomes" id="UP000503320">
    <property type="component" value="Chromosome"/>
</dbReference>
<dbReference type="RefSeq" id="WP_209451689.1">
    <property type="nucleotide sequence ID" value="NZ_CP038017.1"/>
</dbReference>
<keyword evidence="2" id="KW-1185">Reference proteome</keyword>
<protein>
    <submittedName>
        <fullName evidence="1">Uncharacterized protein</fullName>
    </submittedName>
</protein>
<dbReference type="AlphaFoldDB" id="A0A6M3HYD2"/>
<evidence type="ECO:0000313" key="1">
    <source>
        <dbReference type="EMBL" id="QIV95272.1"/>
    </source>
</evidence>
<sequence>MIIILASCVVEPPKPDLTPLQIQLMQTKVFNVNKRSAFNSTVTVMQNLGYIIHDANFDTGIITAQSTQTVDFWQEAQYTEATAFIQKYRGSKKDSSIRINFVVHKTVPNPSQQSSVPIHKSTAVVDPQAYKNAFTKIQQQIFIDTGVSPVLDQPIQQTV</sequence>
<organism evidence="1 2">
    <name type="scientific">Allofrancisella frigidaquae</name>
    <dbReference type="NCBI Taxonomy" id="1085644"/>
    <lineage>
        <taxon>Bacteria</taxon>
        <taxon>Pseudomonadati</taxon>
        <taxon>Pseudomonadota</taxon>
        <taxon>Gammaproteobacteria</taxon>
        <taxon>Thiotrichales</taxon>
        <taxon>Francisellaceae</taxon>
        <taxon>Allofrancisella</taxon>
    </lineage>
</organism>
<dbReference type="KEGG" id="afri:E3E15_02090"/>
<name>A0A6M3HYD2_9GAMM</name>
<evidence type="ECO:0000313" key="2">
    <source>
        <dbReference type="Proteomes" id="UP000503320"/>
    </source>
</evidence>
<proteinExistence type="predicted"/>
<dbReference type="EMBL" id="CP038017">
    <property type="protein sequence ID" value="QIV95272.1"/>
    <property type="molecule type" value="Genomic_DNA"/>
</dbReference>
<gene>
    <name evidence="1" type="ORF">E3E15_02090</name>
</gene>
<reference evidence="1 2" key="1">
    <citation type="submission" date="2019-03" db="EMBL/GenBank/DDBJ databases">
        <title>Complete Genome Sequence of Allofrancisella frigidaquae Strain SYSU 10HL1970 Isolated from Water-Cooling Systems in China.</title>
        <authorList>
            <person name="Ohrman C."/>
            <person name="Uneklint I."/>
            <person name="Sjodin A."/>
        </authorList>
    </citation>
    <scope>NUCLEOTIDE SEQUENCE [LARGE SCALE GENOMIC DNA]</scope>
    <source>
        <strain evidence="1 2">SYSU 10HL1970</strain>
    </source>
</reference>